<feature type="domain" description="HicB-like antitoxin of toxin-antitoxin system" evidence="1">
    <location>
        <begin position="3"/>
        <end position="122"/>
    </location>
</feature>
<dbReference type="Pfam" id="PF15919">
    <property type="entry name" value="HicB_lk_antitox"/>
    <property type="match status" value="1"/>
</dbReference>
<proteinExistence type="predicted"/>
<dbReference type="Gene3D" id="3.30.160.250">
    <property type="match status" value="1"/>
</dbReference>
<accession>A0A1H7MV66</accession>
<dbReference type="AlphaFoldDB" id="A0A1H7MV66"/>
<sequence>MQYPLYVRQTDDMRYRGRFPDFPRADASGKSFDELEHNARDRVERLYDRSEFLIPEPTDDLTALQALDMDDGKGIWMFVDIDLAQVTSRAVHLQFSLNEDVLRDIDDAAHASRMTRPAFIALACLHELDRARVMAHDRRSARRFGG</sequence>
<gene>
    <name evidence="2" type="ORF">SAMN05192542_105198</name>
</gene>
<protein>
    <submittedName>
        <fullName evidence="2">HicB_like antitoxin of toxin-antitoxin system</fullName>
    </submittedName>
</protein>
<reference evidence="3" key="1">
    <citation type="submission" date="2016-10" db="EMBL/GenBank/DDBJ databases">
        <authorList>
            <person name="Varghese N."/>
            <person name="Submissions S."/>
        </authorList>
    </citation>
    <scope>NUCLEOTIDE SEQUENCE [LARGE SCALE GENOMIC DNA]</scope>
    <source>
        <strain evidence="3">LMG 26416</strain>
    </source>
</reference>
<evidence type="ECO:0000313" key="3">
    <source>
        <dbReference type="Proteomes" id="UP000199120"/>
    </source>
</evidence>
<dbReference type="Proteomes" id="UP000199120">
    <property type="component" value="Unassembled WGS sequence"/>
</dbReference>
<evidence type="ECO:0000259" key="1">
    <source>
        <dbReference type="Pfam" id="PF15919"/>
    </source>
</evidence>
<dbReference type="STRING" id="416943.SAMN05445871_1424"/>
<organism evidence="2 3">
    <name type="scientific">Paraburkholderia caballeronis</name>
    <dbReference type="NCBI Taxonomy" id="416943"/>
    <lineage>
        <taxon>Bacteria</taxon>
        <taxon>Pseudomonadati</taxon>
        <taxon>Pseudomonadota</taxon>
        <taxon>Betaproteobacteria</taxon>
        <taxon>Burkholderiales</taxon>
        <taxon>Burkholderiaceae</taxon>
        <taxon>Paraburkholderia</taxon>
    </lineage>
</organism>
<evidence type="ECO:0000313" key="2">
    <source>
        <dbReference type="EMBL" id="SEL15182.1"/>
    </source>
</evidence>
<dbReference type="EMBL" id="FOAJ01000005">
    <property type="protein sequence ID" value="SEL15182.1"/>
    <property type="molecule type" value="Genomic_DNA"/>
</dbReference>
<dbReference type="RefSeq" id="WP_090546895.1">
    <property type="nucleotide sequence ID" value="NZ_FNSR01000001.1"/>
</dbReference>
<keyword evidence="3" id="KW-1185">Reference proteome</keyword>
<dbReference type="SUPFAM" id="SSF143100">
    <property type="entry name" value="TTHA1013/TTHA0281-like"/>
    <property type="match status" value="1"/>
</dbReference>
<dbReference type="InterPro" id="IPR035069">
    <property type="entry name" value="TTHA1013/TTHA0281-like"/>
</dbReference>
<dbReference type="InterPro" id="IPR031807">
    <property type="entry name" value="HicB-like"/>
</dbReference>
<name>A0A1H7MV66_9BURK</name>
<dbReference type="OrthoDB" id="8944423at2"/>